<dbReference type="InterPro" id="IPR035965">
    <property type="entry name" value="PAS-like_dom_sf"/>
</dbReference>
<name>A0A7X9FSW2_9DELT</name>
<dbReference type="InterPro" id="IPR004358">
    <property type="entry name" value="Sig_transdc_His_kin-like_C"/>
</dbReference>
<dbReference type="InterPro" id="IPR036890">
    <property type="entry name" value="HATPase_C_sf"/>
</dbReference>
<dbReference type="SUPFAM" id="SSF55874">
    <property type="entry name" value="ATPase domain of HSP90 chaperone/DNA topoisomerase II/histidine kinase"/>
    <property type="match status" value="1"/>
</dbReference>
<evidence type="ECO:0000259" key="5">
    <source>
        <dbReference type="PROSITE" id="PS50109"/>
    </source>
</evidence>
<dbReference type="InterPro" id="IPR036097">
    <property type="entry name" value="HisK_dim/P_sf"/>
</dbReference>
<evidence type="ECO:0000259" key="6">
    <source>
        <dbReference type="PROSITE" id="PS50112"/>
    </source>
</evidence>
<gene>
    <name evidence="7" type="ORF">GYA55_11085</name>
</gene>
<evidence type="ECO:0000256" key="4">
    <source>
        <dbReference type="SAM" id="Phobius"/>
    </source>
</evidence>
<comment type="caution">
    <text evidence="7">The sequence shown here is derived from an EMBL/GenBank/DDBJ whole genome shotgun (WGS) entry which is preliminary data.</text>
</comment>
<accession>A0A7X9FSW2</accession>
<keyword evidence="4" id="KW-0472">Membrane</keyword>
<comment type="catalytic activity">
    <reaction evidence="1">
        <text>ATP + protein L-histidine = ADP + protein N-phospho-L-histidine.</text>
        <dbReference type="EC" id="2.7.13.3"/>
    </reaction>
</comment>
<dbReference type="SMART" id="SM00388">
    <property type="entry name" value="HisKA"/>
    <property type="match status" value="1"/>
</dbReference>
<dbReference type="SMART" id="SM00387">
    <property type="entry name" value="HATPase_c"/>
    <property type="match status" value="1"/>
</dbReference>
<dbReference type="Pfam" id="PF08448">
    <property type="entry name" value="PAS_4"/>
    <property type="match status" value="1"/>
</dbReference>
<feature type="domain" description="PAS" evidence="6">
    <location>
        <begin position="61"/>
        <end position="140"/>
    </location>
</feature>
<dbReference type="SUPFAM" id="SSF47384">
    <property type="entry name" value="Homodimeric domain of signal transducing histidine kinase"/>
    <property type="match status" value="1"/>
</dbReference>
<dbReference type="Gene3D" id="3.30.565.10">
    <property type="entry name" value="Histidine kinase-like ATPase, C-terminal domain"/>
    <property type="match status" value="1"/>
</dbReference>
<dbReference type="InterPro" id="IPR003594">
    <property type="entry name" value="HATPase_dom"/>
</dbReference>
<dbReference type="CDD" id="cd00082">
    <property type="entry name" value="HisKA"/>
    <property type="match status" value="1"/>
</dbReference>
<dbReference type="InterPro" id="IPR000014">
    <property type="entry name" value="PAS"/>
</dbReference>
<evidence type="ECO:0000256" key="3">
    <source>
        <dbReference type="ARBA" id="ARBA00022553"/>
    </source>
</evidence>
<dbReference type="Proteomes" id="UP000524246">
    <property type="component" value="Unassembled WGS sequence"/>
</dbReference>
<dbReference type="Pfam" id="PF02518">
    <property type="entry name" value="HATPase_c"/>
    <property type="match status" value="1"/>
</dbReference>
<dbReference type="SMART" id="SM00091">
    <property type="entry name" value="PAS"/>
    <property type="match status" value="1"/>
</dbReference>
<keyword evidence="3" id="KW-0597">Phosphoprotein</keyword>
<dbReference type="InterPro" id="IPR003661">
    <property type="entry name" value="HisK_dim/P_dom"/>
</dbReference>
<feature type="transmembrane region" description="Helical" evidence="4">
    <location>
        <begin position="6"/>
        <end position="25"/>
    </location>
</feature>
<dbReference type="PRINTS" id="PR00344">
    <property type="entry name" value="BCTRLSENSOR"/>
</dbReference>
<evidence type="ECO:0000313" key="7">
    <source>
        <dbReference type="EMBL" id="NMC63695.1"/>
    </source>
</evidence>
<dbReference type="InterPro" id="IPR005467">
    <property type="entry name" value="His_kinase_dom"/>
</dbReference>
<dbReference type="PANTHER" id="PTHR43065">
    <property type="entry name" value="SENSOR HISTIDINE KINASE"/>
    <property type="match status" value="1"/>
</dbReference>
<dbReference type="SUPFAM" id="SSF55785">
    <property type="entry name" value="PYP-like sensor domain (PAS domain)"/>
    <property type="match status" value="1"/>
</dbReference>
<protein>
    <recommendedName>
        <fullName evidence="2">histidine kinase</fullName>
        <ecNumber evidence="2">2.7.13.3</ecNumber>
    </recommendedName>
</protein>
<keyword evidence="4" id="KW-0812">Transmembrane</keyword>
<evidence type="ECO:0000256" key="2">
    <source>
        <dbReference type="ARBA" id="ARBA00012438"/>
    </source>
</evidence>
<dbReference type="PROSITE" id="PS50109">
    <property type="entry name" value="HIS_KIN"/>
    <property type="match status" value="1"/>
</dbReference>
<keyword evidence="4" id="KW-1133">Transmembrane helix</keyword>
<organism evidence="7 8">
    <name type="scientific">SAR324 cluster bacterium</name>
    <dbReference type="NCBI Taxonomy" id="2024889"/>
    <lineage>
        <taxon>Bacteria</taxon>
        <taxon>Deltaproteobacteria</taxon>
        <taxon>SAR324 cluster</taxon>
    </lineage>
</organism>
<dbReference type="PANTHER" id="PTHR43065:SF42">
    <property type="entry name" value="TWO-COMPONENT SENSOR PPRA"/>
    <property type="match status" value="1"/>
</dbReference>
<feature type="domain" description="Histidine kinase" evidence="5">
    <location>
        <begin position="201"/>
        <end position="432"/>
    </location>
</feature>
<dbReference type="EC" id="2.7.13.3" evidence="2"/>
<evidence type="ECO:0000313" key="8">
    <source>
        <dbReference type="Proteomes" id="UP000524246"/>
    </source>
</evidence>
<reference evidence="7 8" key="1">
    <citation type="journal article" date="2020" name="Biotechnol. Biofuels">
        <title>New insights from the biogas microbiome by comprehensive genome-resolved metagenomics of nearly 1600 species originating from multiple anaerobic digesters.</title>
        <authorList>
            <person name="Campanaro S."/>
            <person name="Treu L."/>
            <person name="Rodriguez-R L.M."/>
            <person name="Kovalovszki A."/>
            <person name="Ziels R.M."/>
            <person name="Maus I."/>
            <person name="Zhu X."/>
            <person name="Kougias P.G."/>
            <person name="Basile A."/>
            <person name="Luo G."/>
            <person name="Schluter A."/>
            <person name="Konstantinidis K.T."/>
            <person name="Angelidaki I."/>
        </authorList>
    </citation>
    <scope>NUCLEOTIDE SEQUENCE [LARGE SCALE GENOMIC DNA]</scope>
    <source>
        <strain evidence="7">AS27yjCOA_65</strain>
    </source>
</reference>
<dbReference type="InterPro" id="IPR013656">
    <property type="entry name" value="PAS_4"/>
</dbReference>
<dbReference type="NCBIfam" id="TIGR00229">
    <property type="entry name" value="sensory_box"/>
    <property type="match status" value="1"/>
</dbReference>
<dbReference type="AlphaFoldDB" id="A0A7X9FSW2"/>
<proteinExistence type="predicted"/>
<dbReference type="Pfam" id="PF00512">
    <property type="entry name" value="HisKA"/>
    <property type="match status" value="1"/>
</dbReference>
<dbReference type="Gene3D" id="1.10.287.130">
    <property type="match status" value="1"/>
</dbReference>
<feature type="transmembrane region" description="Helical" evidence="4">
    <location>
        <begin position="37"/>
        <end position="56"/>
    </location>
</feature>
<dbReference type="CDD" id="cd00130">
    <property type="entry name" value="PAS"/>
    <property type="match status" value="1"/>
</dbReference>
<dbReference type="Gene3D" id="3.30.450.20">
    <property type="entry name" value="PAS domain"/>
    <property type="match status" value="1"/>
</dbReference>
<sequence length="433" mass="48073">MTSYIIFLTCTFGIIAIYAGLIAFEFSGNGLTAYQELLVFAIFPLIALASHQYGYWSGGVSRRFLRKVIDAVPSMLFVKDRQGRFKLANQALADVYGTTVTDIIGKKDKDFNQDIEELDHFSSDDLHVIENLEDKFIPEEEVTDWKGVTRWYQTVKRPLQFVPGGDVHVLGVATDINETKRLQTELLQAQKMEAIGQLAGGIAHDFNNLLTAILGHTQLLKILAQGQEEILRSVNLVEIAANQAAQLTAKLLAFARKGKHQNKAVNLHEIIEECKLFLERAMKGHSKLHHDLQAETAMVMGDPIQLQQVIMNLVLNAKDAVELKWESDAGEKGEIIVKTRSKSREECLDFEDLPKSGERFIELSVIDNGCGAPQDLTTKIFEPFFTTKEPGKGTGMGLPMVFGIVKSHGGGIAFRSEEGQGSVMTILLPKLNE</sequence>
<evidence type="ECO:0000256" key="1">
    <source>
        <dbReference type="ARBA" id="ARBA00000085"/>
    </source>
</evidence>
<dbReference type="PROSITE" id="PS50112">
    <property type="entry name" value="PAS"/>
    <property type="match status" value="1"/>
</dbReference>
<dbReference type="GO" id="GO:0000155">
    <property type="term" value="F:phosphorelay sensor kinase activity"/>
    <property type="evidence" value="ECO:0007669"/>
    <property type="project" value="InterPro"/>
</dbReference>
<dbReference type="EMBL" id="JAAZON010000506">
    <property type="protein sequence ID" value="NMC63695.1"/>
    <property type="molecule type" value="Genomic_DNA"/>
</dbReference>